<gene>
    <name evidence="2" type="ORF">BpHYR1_016250</name>
</gene>
<proteinExistence type="predicted"/>
<reference evidence="2 3" key="1">
    <citation type="journal article" date="2018" name="Sci. Rep.">
        <title>Genomic signatures of local adaptation to the degree of environmental predictability in rotifers.</title>
        <authorList>
            <person name="Franch-Gras L."/>
            <person name="Hahn C."/>
            <person name="Garcia-Roger E.M."/>
            <person name="Carmona M.J."/>
            <person name="Serra M."/>
            <person name="Gomez A."/>
        </authorList>
    </citation>
    <scope>NUCLEOTIDE SEQUENCE [LARGE SCALE GENOMIC DNA]</scope>
    <source>
        <strain evidence="2">HYR1</strain>
    </source>
</reference>
<evidence type="ECO:0000313" key="3">
    <source>
        <dbReference type="Proteomes" id="UP000276133"/>
    </source>
</evidence>
<protein>
    <submittedName>
        <fullName evidence="2">Uncharacterized protein</fullName>
    </submittedName>
</protein>
<feature type="signal peptide" evidence="1">
    <location>
        <begin position="1"/>
        <end position="20"/>
    </location>
</feature>
<name>A0A3M7RIQ5_BRAPC</name>
<evidence type="ECO:0000256" key="1">
    <source>
        <dbReference type="SAM" id="SignalP"/>
    </source>
</evidence>
<keyword evidence="1" id="KW-0732">Signal</keyword>
<organism evidence="2 3">
    <name type="scientific">Brachionus plicatilis</name>
    <name type="common">Marine rotifer</name>
    <name type="synonym">Brachionus muelleri</name>
    <dbReference type="NCBI Taxonomy" id="10195"/>
    <lineage>
        <taxon>Eukaryota</taxon>
        <taxon>Metazoa</taxon>
        <taxon>Spiralia</taxon>
        <taxon>Gnathifera</taxon>
        <taxon>Rotifera</taxon>
        <taxon>Eurotatoria</taxon>
        <taxon>Monogononta</taxon>
        <taxon>Pseudotrocha</taxon>
        <taxon>Ploima</taxon>
        <taxon>Brachionidae</taxon>
        <taxon>Brachionus</taxon>
    </lineage>
</organism>
<dbReference type="EMBL" id="REGN01003312">
    <property type="protein sequence ID" value="RNA23334.1"/>
    <property type="molecule type" value="Genomic_DNA"/>
</dbReference>
<sequence>MIEALLNLIFMCTLIRISIGQRRGPGHPKNAKRALIKHLFPVMFWLKHGKNFFFLSLSLILRSKCAQQIIEYVFILLDVFSLEYHPCQKEGKLKFDIKIKL</sequence>
<dbReference type="Proteomes" id="UP000276133">
    <property type="component" value="Unassembled WGS sequence"/>
</dbReference>
<dbReference type="AlphaFoldDB" id="A0A3M7RIQ5"/>
<comment type="caution">
    <text evidence="2">The sequence shown here is derived from an EMBL/GenBank/DDBJ whole genome shotgun (WGS) entry which is preliminary data.</text>
</comment>
<evidence type="ECO:0000313" key="2">
    <source>
        <dbReference type="EMBL" id="RNA23334.1"/>
    </source>
</evidence>
<feature type="chain" id="PRO_5017921999" evidence="1">
    <location>
        <begin position="21"/>
        <end position="101"/>
    </location>
</feature>
<accession>A0A3M7RIQ5</accession>
<keyword evidence="3" id="KW-1185">Reference proteome</keyword>